<accession>A0A967EV85</accession>
<evidence type="ECO:0000256" key="1">
    <source>
        <dbReference type="SAM" id="MobiDB-lite"/>
    </source>
</evidence>
<keyword evidence="3" id="KW-1185">Reference proteome</keyword>
<dbReference type="Gene3D" id="1.10.10.10">
    <property type="entry name" value="Winged helix-like DNA-binding domain superfamily/Winged helix DNA-binding domain"/>
    <property type="match status" value="1"/>
</dbReference>
<proteinExistence type="predicted"/>
<comment type="caution">
    <text evidence="2">The sequence shown here is derived from an EMBL/GenBank/DDBJ whole genome shotgun (WGS) entry which is preliminary data.</text>
</comment>
<dbReference type="RefSeq" id="WP_167222428.1">
    <property type="nucleotide sequence ID" value="NZ_JAAQPH010000004.1"/>
</dbReference>
<dbReference type="EMBL" id="JAAQPH010000004">
    <property type="protein sequence ID" value="NIA68132.1"/>
    <property type="molecule type" value="Genomic_DNA"/>
</dbReference>
<gene>
    <name evidence="2" type="ORF">HBA54_05970</name>
</gene>
<name>A0A967EV85_9PROT</name>
<organism evidence="2 3">
    <name type="scientific">Pelagibius litoralis</name>
    <dbReference type="NCBI Taxonomy" id="374515"/>
    <lineage>
        <taxon>Bacteria</taxon>
        <taxon>Pseudomonadati</taxon>
        <taxon>Pseudomonadota</taxon>
        <taxon>Alphaproteobacteria</taxon>
        <taxon>Rhodospirillales</taxon>
        <taxon>Rhodovibrionaceae</taxon>
        <taxon>Pelagibius</taxon>
    </lineage>
</organism>
<sequence>MNSTANRQDDAEKPSESASLDPVARHILDLLAAAGPGQSLSPDQVAQAFAEPRRKKSDPPDVWRKYMNAVRQQALYLARAGQIVILRRGQAQDPNAPIKGLIRLALPEKKPA</sequence>
<dbReference type="Pfam" id="PF11625">
    <property type="entry name" value="DUF3253"/>
    <property type="match status" value="1"/>
</dbReference>
<evidence type="ECO:0000313" key="3">
    <source>
        <dbReference type="Proteomes" id="UP000761264"/>
    </source>
</evidence>
<dbReference type="InterPro" id="IPR021660">
    <property type="entry name" value="DUF3253"/>
</dbReference>
<dbReference type="AlphaFoldDB" id="A0A967EV85"/>
<dbReference type="SUPFAM" id="SSF46785">
    <property type="entry name" value="Winged helix' DNA-binding domain"/>
    <property type="match status" value="1"/>
</dbReference>
<reference evidence="2" key="1">
    <citation type="submission" date="2020-03" db="EMBL/GenBank/DDBJ databases">
        <title>Genome of Pelagibius litoralis DSM 21314T.</title>
        <authorList>
            <person name="Wang G."/>
        </authorList>
    </citation>
    <scope>NUCLEOTIDE SEQUENCE</scope>
    <source>
        <strain evidence="2">DSM 21314</strain>
    </source>
</reference>
<dbReference type="InterPro" id="IPR036388">
    <property type="entry name" value="WH-like_DNA-bd_sf"/>
</dbReference>
<feature type="region of interest" description="Disordered" evidence="1">
    <location>
        <begin position="1"/>
        <end position="20"/>
    </location>
</feature>
<feature type="region of interest" description="Disordered" evidence="1">
    <location>
        <begin position="35"/>
        <end position="62"/>
    </location>
</feature>
<evidence type="ECO:0000313" key="2">
    <source>
        <dbReference type="EMBL" id="NIA68132.1"/>
    </source>
</evidence>
<dbReference type="Proteomes" id="UP000761264">
    <property type="component" value="Unassembled WGS sequence"/>
</dbReference>
<dbReference type="InterPro" id="IPR036390">
    <property type="entry name" value="WH_DNA-bd_sf"/>
</dbReference>
<protein>
    <submittedName>
        <fullName evidence="2">DUF3253 domain-containing protein</fullName>
    </submittedName>
</protein>